<dbReference type="InterPro" id="IPR027417">
    <property type="entry name" value="P-loop_NTPase"/>
</dbReference>
<keyword evidence="10" id="KW-0943">RNA-mediated gene silencing</keyword>
<organism evidence="15 16">
    <name type="scientific">Anopheles minimus</name>
    <dbReference type="NCBI Taxonomy" id="112268"/>
    <lineage>
        <taxon>Eukaryota</taxon>
        <taxon>Metazoa</taxon>
        <taxon>Ecdysozoa</taxon>
        <taxon>Arthropoda</taxon>
        <taxon>Hexapoda</taxon>
        <taxon>Insecta</taxon>
        <taxon>Pterygota</taxon>
        <taxon>Neoptera</taxon>
        <taxon>Endopterygota</taxon>
        <taxon>Diptera</taxon>
        <taxon>Nematocera</taxon>
        <taxon>Culicoidea</taxon>
        <taxon>Culicidae</taxon>
        <taxon>Anophelinae</taxon>
        <taxon>Anopheles</taxon>
    </lineage>
</organism>
<evidence type="ECO:0000256" key="2">
    <source>
        <dbReference type="ARBA" id="ARBA00022473"/>
    </source>
</evidence>
<evidence type="ECO:0000256" key="4">
    <source>
        <dbReference type="ARBA" id="ARBA00022741"/>
    </source>
</evidence>
<keyword evidence="2" id="KW-0217">Developmental protein</keyword>
<dbReference type="EnsemblMetazoa" id="AMIN009063-RA">
    <property type="protein sequence ID" value="AMIN009063-PA"/>
    <property type="gene ID" value="AMIN009063"/>
</dbReference>
<evidence type="ECO:0000313" key="15">
    <source>
        <dbReference type="EnsemblMetazoa" id="AMIN009063-PA"/>
    </source>
</evidence>
<evidence type="ECO:0000256" key="11">
    <source>
        <dbReference type="ARBA" id="ARBA00023254"/>
    </source>
</evidence>
<dbReference type="Gene3D" id="3.40.50.300">
    <property type="entry name" value="P-loop containing nucleotide triphosphate hydrolases"/>
    <property type="match status" value="1"/>
</dbReference>
<dbReference type="Gene3D" id="2.40.50.90">
    <property type="match status" value="2"/>
</dbReference>
<evidence type="ECO:0000259" key="14">
    <source>
        <dbReference type="PROSITE" id="PS51203"/>
    </source>
</evidence>
<reference evidence="15" key="2">
    <citation type="submission" date="2020-05" db="UniProtKB">
        <authorList>
            <consortium name="EnsemblMetazoa"/>
        </authorList>
    </citation>
    <scope>IDENTIFICATION</scope>
    <source>
        <strain evidence="15">MINIMUS1</strain>
    </source>
</reference>
<dbReference type="CDD" id="cd20435">
    <property type="entry name" value="Tudor_TDRD12_rpt2"/>
    <property type="match status" value="1"/>
</dbReference>
<evidence type="ECO:0000256" key="3">
    <source>
        <dbReference type="ARBA" id="ARBA00022737"/>
    </source>
</evidence>
<evidence type="ECO:0000256" key="5">
    <source>
        <dbReference type="ARBA" id="ARBA00022782"/>
    </source>
</evidence>
<keyword evidence="3" id="KW-0677">Repeat</keyword>
<dbReference type="GO" id="GO:0031047">
    <property type="term" value="P:regulatory ncRNA-mediated gene silencing"/>
    <property type="evidence" value="ECO:0007669"/>
    <property type="project" value="UniProtKB-KW"/>
</dbReference>
<dbReference type="GO" id="GO:0051321">
    <property type="term" value="P:meiotic cell cycle"/>
    <property type="evidence" value="ECO:0007669"/>
    <property type="project" value="UniProtKB-KW"/>
</dbReference>
<keyword evidence="4" id="KW-0547">Nucleotide-binding</keyword>
<dbReference type="Proteomes" id="UP000075920">
    <property type="component" value="Unassembled WGS sequence"/>
</dbReference>
<keyword evidence="11" id="KW-0469">Meiosis</keyword>
<dbReference type="PROSITE" id="PS51203">
    <property type="entry name" value="CS"/>
    <property type="match status" value="1"/>
</dbReference>
<dbReference type="CDD" id="cd06463">
    <property type="entry name" value="p23_like"/>
    <property type="match status" value="1"/>
</dbReference>
<dbReference type="InterPro" id="IPR008978">
    <property type="entry name" value="HSP20-like_chaperone"/>
</dbReference>
<feature type="domain" description="CS" evidence="14">
    <location>
        <begin position="1618"/>
        <end position="1712"/>
    </location>
</feature>
<keyword evidence="8" id="KW-0067">ATP-binding</keyword>
<evidence type="ECO:0000256" key="10">
    <source>
        <dbReference type="ARBA" id="ARBA00023158"/>
    </source>
</evidence>
<dbReference type="Gene3D" id="2.60.40.790">
    <property type="match status" value="1"/>
</dbReference>
<dbReference type="GO" id="GO:0007283">
    <property type="term" value="P:spermatogenesis"/>
    <property type="evidence" value="ECO:0007669"/>
    <property type="project" value="UniProtKB-KW"/>
</dbReference>
<proteinExistence type="predicted"/>
<dbReference type="InterPro" id="IPR011545">
    <property type="entry name" value="DEAD/DEAH_box_helicase_dom"/>
</dbReference>
<accession>A0A182WFB6</accession>
<comment type="catalytic activity">
    <reaction evidence="12">
        <text>ATP + H2O = ADP + phosphate + H(+)</text>
        <dbReference type="Rhea" id="RHEA:13065"/>
        <dbReference type="ChEBI" id="CHEBI:15377"/>
        <dbReference type="ChEBI" id="CHEBI:15378"/>
        <dbReference type="ChEBI" id="CHEBI:30616"/>
        <dbReference type="ChEBI" id="CHEBI:43474"/>
        <dbReference type="ChEBI" id="CHEBI:456216"/>
        <dbReference type="EC" id="3.6.4.13"/>
    </reaction>
</comment>
<dbReference type="PANTHER" id="PTHR22655:SF2">
    <property type="entry name" value="ATP-DEPENDENT RNA HELICASE TDRD12-RELATED"/>
    <property type="match status" value="1"/>
</dbReference>
<dbReference type="EC" id="3.6.4.13" evidence="1"/>
<dbReference type="InterPro" id="IPR007052">
    <property type="entry name" value="CS_dom"/>
</dbReference>
<evidence type="ECO:0000256" key="8">
    <source>
        <dbReference type="ARBA" id="ARBA00022840"/>
    </source>
</evidence>
<keyword evidence="5" id="KW-0221">Differentiation</keyword>
<dbReference type="VEuPathDB" id="VectorBase:AMIN009063"/>
<keyword evidence="16" id="KW-1185">Reference proteome</keyword>
<dbReference type="Pfam" id="PF00270">
    <property type="entry name" value="DEAD"/>
    <property type="match status" value="1"/>
</dbReference>
<protein>
    <recommendedName>
        <fullName evidence="1">RNA helicase</fullName>
        <ecNumber evidence="1">3.6.4.13</ecNumber>
    </recommendedName>
</protein>
<dbReference type="PANTHER" id="PTHR22655">
    <property type="entry name" value="ATP-DEPENDENT RNA HELICASE TDRD12-RELATED"/>
    <property type="match status" value="1"/>
</dbReference>
<evidence type="ECO:0000256" key="7">
    <source>
        <dbReference type="ARBA" id="ARBA00022806"/>
    </source>
</evidence>
<dbReference type="InterPro" id="IPR002999">
    <property type="entry name" value="Tudor"/>
</dbReference>
<evidence type="ECO:0000256" key="12">
    <source>
        <dbReference type="ARBA" id="ARBA00047984"/>
    </source>
</evidence>
<dbReference type="GO" id="GO:0003676">
    <property type="term" value="F:nucleic acid binding"/>
    <property type="evidence" value="ECO:0007669"/>
    <property type="project" value="InterPro"/>
</dbReference>
<sequence length="1783" mass="202472">MENQIFITYFSSPHKFWYKPFHPGSQKKELKLLQSSIDEYCEQHYMNQEIVGYEPIFGEIVVYFDPLLARWTRCSVEGIMEEDKRMRTYRLWLIDEGYPKVVDMVHLKPLPEKFHNKSSSIVKQGAIKNIIPAHYVYDTLVEELRKAACPSWNEQASNLMHSVIEGTQKVCFTNLSSYPFGKESISFGDLLFYANSKTFNAVDILSQCAAGLIVDSETFLNYVLEKKATFTSQAPLLVSESLNDSGSFCMAINSQEQSIASNEVYERQFDESASMIEMTTPNQAVIGDSQPSSVQQMVKKMKNASLKDGKGQTPAKPAVHTTSLTALCKTTSMHLTEEMHANDPLAQIRTSPQALTIDVAQATQAEYELMHTKQIKSPIPANPPACDLVPKTPDAPTSPKLVNNESSEKGGTASKLMRKIIKIKANVNQQKSIIPVPDQSDPHAMGIGPAGVPISSLLTSEKLPTSESNAALKRFEKSHYRVLVHGSKLPNPIDRIEAVNFSPRVHQHLEELDITKIHRLQAYAWPHILRGNSFICVNGANTGKTFSFLPAVCSVVQRQIEESLIPSAAGPVAIIVCYSSREVQRIAFFCRKMLNSAAHPELTVLECYGIRNVTKNCNLLFNGCAILITTAPGYRRLYERAPEAFVRKRIQTVVIDNIEEIWPQFAAELRLLCKNCEKQDLQMIITAEYWIPVLSIFLQRYHNMIISIGAFIEAAVYAKADFSFRLFAINEQKDVELIRQLRQHDYRNERTIVFGKDSADLLPIVSALQQTSINHIVCNERTVLQQHAGFSNWDEQLPGDMVVFVCSDEVLGDLKITKAQHIIHYSLPSTWSTFTRRYACSFEYYECPYLSCESKREKGKPSSLVLLNENNNQELPRLVDFLELHMPKVSEKLLTYAKRIRSIHESTKIAEGRAVSMLCTHVLGLGVCRNIRNCVYRHALTPDDLATAILPTSGKIKLKICHIFSPTHYAVHLTAHQSASAYDWTVLNDGRRYMVQDIALQAHYSNEDRHQMHGVPRRNELCAVYHEQNYSRCRIINHDETNLDNGEVQLQLIDTGRIIHVKSSVLLFLPEQFRELPGQAFNVRIAALVPHDYEQDWDKTATIAVRQWIEEHENRSNCFIEGNVLLTLKDTLWIDDLYLVEQLKGVNATVTTKRIGATVISKQYGIGDKKTFEQIRQIVQDCEKLAMQLLRHEVQENEKQNKQDRLNILDEPEDTEELEMGVVERTDHFNNPTPDQRLEMIQANENIEHIHINSVQCDSDEMENGVKLAEADHNKLVPVALDETSCSSYSSFEELSLCRDKDQYQFDTLLVSRTYNVAIGHYLAPDNFYVYRLDRISEVDAAIKEFVKDGSNLTPLKNPHINQHCLVFYENFYHRARLTKVVKVDAGIEAEVFLLDFGGIFKCNHIFKISENLLRSVPFLAIKGSLAHIYPPNGATEWTDEVAAAIYDKWLEKHNQGSMFASVTKVLPLGSTTPIVGCHRYEVVLSDGNSPDEFSILLDIVYDKLALLQQEDIEDEATSTVTVADDDFTQVNFTQEELMTMMKEIIAPRNENSQSKLSSSETQDIEGSHHIAEDAVSRVSEHSSNYSRAQCTTLLPKSNKQKEPSRILRSNRKLHLKPLVSDYRFAQTVWQQNKYFIVLRIHAPDVKRYDLVVSNNSLLLQFVNTDDAQRYVVPLNLFSTIDARHTVHEIRGLSIVVRLRKLVPSIRWPKLYKHGRRLAWVKAATTNTVNDSGSSSDEMVKQNRWKGLVQAQLDSPVDSSQSGNEKEIDSDAEDEERVFLAMN</sequence>
<feature type="region of interest" description="Disordered" evidence="13">
    <location>
        <begin position="1752"/>
        <end position="1775"/>
    </location>
</feature>
<dbReference type="GO" id="GO:0042078">
    <property type="term" value="P:germ-line stem cell division"/>
    <property type="evidence" value="ECO:0007669"/>
    <property type="project" value="TreeGrafter"/>
</dbReference>
<evidence type="ECO:0000256" key="1">
    <source>
        <dbReference type="ARBA" id="ARBA00012552"/>
    </source>
</evidence>
<evidence type="ECO:0000256" key="9">
    <source>
        <dbReference type="ARBA" id="ARBA00022871"/>
    </source>
</evidence>
<dbReference type="STRING" id="112268.A0A182WFB6"/>
<keyword evidence="6" id="KW-0378">Hydrolase</keyword>
<keyword evidence="7" id="KW-0347">Helicase</keyword>
<evidence type="ECO:0000256" key="13">
    <source>
        <dbReference type="SAM" id="MobiDB-lite"/>
    </source>
</evidence>
<dbReference type="SUPFAM" id="SSF49764">
    <property type="entry name" value="HSP20-like chaperones"/>
    <property type="match status" value="1"/>
</dbReference>
<evidence type="ECO:0000313" key="16">
    <source>
        <dbReference type="Proteomes" id="UP000075920"/>
    </source>
</evidence>
<dbReference type="Gene3D" id="2.30.30.140">
    <property type="match status" value="3"/>
</dbReference>
<dbReference type="GO" id="GO:0005524">
    <property type="term" value="F:ATP binding"/>
    <property type="evidence" value="ECO:0007669"/>
    <property type="project" value="UniProtKB-KW"/>
</dbReference>
<dbReference type="GO" id="GO:0003724">
    <property type="term" value="F:RNA helicase activity"/>
    <property type="evidence" value="ECO:0007669"/>
    <property type="project" value="UniProtKB-EC"/>
</dbReference>
<dbReference type="Pfam" id="PF00567">
    <property type="entry name" value="TUDOR"/>
    <property type="match status" value="3"/>
</dbReference>
<dbReference type="GO" id="GO:0016787">
    <property type="term" value="F:hydrolase activity"/>
    <property type="evidence" value="ECO:0007669"/>
    <property type="project" value="UniProtKB-KW"/>
</dbReference>
<feature type="region of interest" description="Disordered" evidence="13">
    <location>
        <begin position="393"/>
        <end position="413"/>
    </location>
</feature>
<dbReference type="SMART" id="SM00333">
    <property type="entry name" value="TUDOR"/>
    <property type="match status" value="2"/>
</dbReference>
<name>A0A182WFB6_9DIPT</name>
<dbReference type="SUPFAM" id="SSF63748">
    <property type="entry name" value="Tudor/PWWP/MBT"/>
    <property type="match status" value="3"/>
</dbReference>
<dbReference type="SUPFAM" id="SSF52540">
    <property type="entry name" value="P-loop containing nucleoside triphosphate hydrolases"/>
    <property type="match status" value="1"/>
</dbReference>
<feature type="compositionally biased region" description="Polar residues" evidence="13">
    <location>
        <begin position="1550"/>
        <end position="1562"/>
    </location>
</feature>
<keyword evidence="9" id="KW-0744">Spermatogenesis</keyword>
<evidence type="ECO:0000256" key="6">
    <source>
        <dbReference type="ARBA" id="ARBA00022801"/>
    </source>
</evidence>
<feature type="region of interest" description="Disordered" evidence="13">
    <location>
        <begin position="1549"/>
        <end position="1568"/>
    </location>
</feature>
<dbReference type="GO" id="GO:0005737">
    <property type="term" value="C:cytoplasm"/>
    <property type="evidence" value="ECO:0007669"/>
    <property type="project" value="UniProtKB-ARBA"/>
</dbReference>
<reference evidence="16" key="1">
    <citation type="submission" date="2013-03" db="EMBL/GenBank/DDBJ databases">
        <title>The Genome Sequence of Anopheles minimus MINIMUS1.</title>
        <authorList>
            <consortium name="The Broad Institute Genomics Platform"/>
            <person name="Neafsey D.E."/>
            <person name="Walton C."/>
            <person name="Walker B."/>
            <person name="Young S.K."/>
            <person name="Zeng Q."/>
            <person name="Gargeya S."/>
            <person name="Fitzgerald M."/>
            <person name="Haas B."/>
            <person name="Abouelleil A."/>
            <person name="Allen A.W."/>
            <person name="Alvarado L."/>
            <person name="Arachchi H.M."/>
            <person name="Berlin A.M."/>
            <person name="Chapman S.B."/>
            <person name="Gainer-Dewar J."/>
            <person name="Goldberg J."/>
            <person name="Griggs A."/>
            <person name="Gujja S."/>
            <person name="Hansen M."/>
            <person name="Howarth C."/>
            <person name="Imamovic A."/>
            <person name="Ireland A."/>
            <person name="Larimer J."/>
            <person name="McCowan C."/>
            <person name="Murphy C."/>
            <person name="Pearson M."/>
            <person name="Poon T.W."/>
            <person name="Priest M."/>
            <person name="Roberts A."/>
            <person name="Saif S."/>
            <person name="Shea T."/>
            <person name="Sisk P."/>
            <person name="Sykes S."/>
            <person name="Wortman J."/>
            <person name="Nusbaum C."/>
            <person name="Birren B."/>
        </authorList>
    </citation>
    <scope>NUCLEOTIDE SEQUENCE [LARGE SCALE GENOMIC DNA]</scope>
    <source>
        <strain evidence="16">MINIMUS1</strain>
    </source>
</reference>
<dbReference type="InterPro" id="IPR035437">
    <property type="entry name" value="SNase_OB-fold_sf"/>
</dbReference>